<dbReference type="GO" id="GO:0008270">
    <property type="term" value="F:zinc ion binding"/>
    <property type="evidence" value="ECO:0007669"/>
    <property type="project" value="UniProtKB-KW"/>
</dbReference>
<dbReference type="Pfam" id="PF03456">
    <property type="entry name" value="uDENN"/>
    <property type="match status" value="1"/>
</dbReference>
<dbReference type="InterPro" id="IPR005112">
    <property type="entry name" value="dDENN_dom"/>
</dbReference>
<gene>
    <name evidence="5" type="ORF">ACHHYP_01447</name>
</gene>
<dbReference type="Pfam" id="PF01412">
    <property type="entry name" value="ArfGap"/>
    <property type="match status" value="1"/>
</dbReference>
<dbReference type="Gene3D" id="1.10.220.150">
    <property type="entry name" value="Arf GTPase activating protein"/>
    <property type="match status" value="1"/>
</dbReference>
<dbReference type="InterPro" id="IPR000048">
    <property type="entry name" value="IQ_motif_EF-hand-BS"/>
</dbReference>
<dbReference type="PROSITE" id="PS50096">
    <property type="entry name" value="IQ"/>
    <property type="match status" value="4"/>
</dbReference>
<feature type="domain" description="UDENN" evidence="4">
    <location>
        <begin position="175"/>
        <end position="702"/>
    </location>
</feature>
<dbReference type="Gene3D" id="3.30.450.200">
    <property type="match status" value="1"/>
</dbReference>
<dbReference type="SMART" id="SM00105">
    <property type="entry name" value="ArfGap"/>
    <property type="match status" value="1"/>
</dbReference>
<dbReference type="SMART" id="SM00015">
    <property type="entry name" value="IQ"/>
    <property type="match status" value="4"/>
</dbReference>
<protein>
    <recommendedName>
        <fullName evidence="7">UDENN domain-containing protein</fullName>
    </recommendedName>
</protein>
<evidence type="ECO:0000259" key="3">
    <source>
        <dbReference type="PROSITE" id="PS50115"/>
    </source>
</evidence>
<dbReference type="Pfam" id="PF02141">
    <property type="entry name" value="DENN"/>
    <property type="match status" value="1"/>
</dbReference>
<feature type="region of interest" description="Disordered" evidence="2">
    <location>
        <begin position="1216"/>
        <end position="1236"/>
    </location>
</feature>
<dbReference type="AlphaFoldDB" id="A0A1V9Z8X3"/>
<feature type="domain" description="Arf-GAP" evidence="3">
    <location>
        <begin position="6"/>
        <end position="130"/>
    </location>
</feature>
<dbReference type="CDD" id="cd08204">
    <property type="entry name" value="ArfGap"/>
    <property type="match status" value="1"/>
</dbReference>
<dbReference type="Pfam" id="PF03455">
    <property type="entry name" value="dDENN"/>
    <property type="match status" value="1"/>
</dbReference>
<dbReference type="InterPro" id="IPR001194">
    <property type="entry name" value="cDENN_dom"/>
</dbReference>
<dbReference type="InterPro" id="IPR037516">
    <property type="entry name" value="Tripartite_DENN"/>
</dbReference>
<dbReference type="InterPro" id="IPR038508">
    <property type="entry name" value="ArfGAP_dom_sf"/>
</dbReference>
<dbReference type="SMART" id="SM00799">
    <property type="entry name" value="DENN"/>
    <property type="match status" value="1"/>
</dbReference>
<dbReference type="InterPro" id="IPR051696">
    <property type="entry name" value="DENN_Domain_GEFs"/>
</dbReference>
<dbReference type="EMBL" id="JNBR01000366">
    <property type="protein sequence ID" value="OQR94357.1"/>
    <property type="molecule type" value="Genomic_DNA"/>
</dbReference>
<evidence type="ECO:0000259" key="4">
    <source>
        <dbReference type="PROSITE" id="PS50211"/>
    </source>
</evidence>
<comment type="caution">
    <text evidence="5">The sequence shown here is derived from an EMBL/GenBank/DDBJ whole genome shotgun (WGS) entry which is preliminary data.</text>
</comment>
<dbReference type="PROSITE" id="PS50211">
    <property type="entry name" value="DENN"/>
    <property type="match status" value="1"/>
</dbReference>
<keyword evidence="1" id="KW-0862">Zinc</keyword>
<dbReference type="PROSITE" id="PS50115">
    <property type="entry name" value="ARFGAP"/>
    <property type="match status" value="1"/>
</dbReference>
<evidence type="ECO:0000313" key="6">
    <source>
        <dbReference type="Proteomes" id="UP000243579"/>
    </source>
</evidence>
<evidence type="ECO:0000256" key="2">
    <source>
        <dbReference type="SAM" id="MobiDB-lite"/>
    </source>
</evidence>
<accession>A0A1V9Z8X3</accession>
<dbReference type="Proteomes" id="UP000243579">
    <property type="component" value="Unassembled WGS sequence"/>
</dbReference>
<dbReference type="SMART" id="SM00800">
    <property type="entry name" value="uDENN"/>
    <property type="match status" value="1"/>
</dbReference>
<dbReference type="PANTHER" id="PTHR12296">
    <property type="entry name" value="DENN DOMAIN-CONTAINING PROTEIN 4"/>
    <property type="match status" value="1"/>
</dbReference>
<keyword evidence="1" id="KW-0479">Metal-binding</keyword>
<proteinExistence type="predicted"/>
<dbReference type="OrthoDB" id="6019893at2759"/>
<evidence type="ECO:0008006" key="7">
    <source>
        <dbReference type="Google" id="ProtNLM"/>
    </source>
</evidence>
<keyword evidence="6" id="KW-1185">Reference proteome</keyword>
<dbReference type="InterPro" id="IPR043153">
    <property type="entry name" value="DENN_C"/>
</dbReference>
<dbReference type="SUPFAM" id="SSF57863">
    <property type="entry name" value="ArfGap/RecO-like zinc finger"/>
    <property type="match status" value="1"/>
</dbReference>
<dbReference type="GO" id="GO:0031410">
    <property type="term" value="C:cytoplasmic vesicle"/>
    <property type="evidence" value="ECO:0007669"/>
    <property type="project" value="TreeGrafter"/>
</dbReference>
<reference evidence="5 6" key="1">
    <citation type="journal article" date="2014" name="Genome Biol. Evol.">
        <title>The secreted proteins of Achlya hypogyna and Thraustotheca clavata identify the ancestral oomycete secretome and reveal gene acquisitions by horizontal gene transfer.</title>
        <authorList>
            <person name="Misner I."/>
            <person name="Blouin N."/>
            <person name="Leonard G."/>
            <person name="Richards T.A."/>
            <person name="Lane C.E."/>
        </authorList>
    </citation>
    <scope>NUCLEOTIDE SEQUENCE [LARGE SCALE GENOMIC DNA]</scope>
    <source>
        <strain evidence="5 6">ATCC 48635</strain>
    </source>
</reference>
<dbReference type="InterPro" id="IPR001164">
    <property type="entry name" value="ArfGAP_dom"/>
</dbReference>
<keyword evidence="1" id="KW-0863">Zinc-finger</keyword>
<dbReference type="GO" id="GO:0032483">
    <property type="term" value="P:regulation of Rab protein signal transduction"/>
    <property type="evidence" value="ECO:0007669"/>
    <property type="project" value="TreeGrafter"/>
</dbReference>
<evidence type="ECO:0000256" key="1">
    <source>
        <dbReference type="PROSITE-ProRule" id="PRU00288"/>
    </source>
</evidence>
<organism evidence="5 6">
    <name type="scientific">Achlya hypogyna</name>
    <name type="common">Oomycete</name>
    <name type="synonym">Protoachlya hypogyna</name>
    <dbReference type="NCBI Taxonomy" id="1202772"/>
    <lineage>
        <taxon>Eukaryota</taxon>
        <taxon>Sar</taxon>
        <taxon>Stramenopiles</taxon>
        <taxon>Oomycota</taxon>
        <taxon>Saprolegniomycetes</taxon>
        <taxon>Saprolegniales</taxon>
        <taxon>Achlyaceae</taxon>
        <taxon>Achlya</taxon>
    </lineage>
</organism>
<sequence length="1253" mass="140417">MSKHAQRVADFGRATPENAMCADCGAGDATWAAVSHGAFVCLQCAGAHRQLGVNCSRIKSVHMDAWTDDEMKAMLTKGNRVVNATMEKFLRPEAKRSVLQAMATDPQIRETFVRLKYEQQAFVTEAGRSYEGQANAKEPKEKRCGTANGSIVEVSKRFVNYFAVVGRGPSVLGKQNAEHVSNGPNDVQFVPTIVDSFPDTHADAPLPTHISQFAFPEGFFLSSNHHSPTFFTFVLTNISGAKLYACALKFYEELTPFEVLALFAPPQGAAKPPCIPKWALDLSSGTATSSVFCPKCLVVISHHPLFSGYRLFLQQIYRISLSTAPMPIERYIANFVCEIPMPPRGRIQVQLTLPERTVYVARPPKNQLPLADFSFRTLFQVLDIPNVLTVMSCLLLEQKVALCSKHLSLLTPIAETLMALLFPLAWQGAYIPVLPSSLLDVIDAPVPFLVGVHAKYLATANRSSDVFFIDLDHNRVIPPRNEHGQETVLPKMPERAAAKLRCKLQECASVFDPFATDIARADLAFAADEYLEPISDFASSGITVPMPAGPAAPNSRKTSAAATDKKSSSLSQYSSLHFSSFKLLAHTNSSTQMTERDRSVSMSGLEAVSSTSSLSSAAAPGVFAQDDVRMAFLRFFVSVLKRYAAYLNTNSSMTNTAPIFDAASYLRDNSDALSRPFLATMTESQMFQRFCEDRLFNPSLPEVVFFDQAINQKLNRSLSLGKKKHDVSFLEDMSDAIRETFVAPTPSTLGLPDNGAVYQYKAFPRLKKHLFGTIRKPRELYAAREQQRFVAPVDVHQQIYRLSTCVKDTAATWEATRRLVTRVQAFYRGYRQRCSYLRTRQAAVALQRHLTARLKRQQLQSQYQRYRAAVVRLQSAVRMKQRRAFYLRQRRALVRLQVFAKQIVHSRRYLRVRLGVLRLQARFRGKQQQRRYACVRANVVRIQRVFRGALARMASLTWRQGLLQSLRSTIFELWHKACVPLLYRSKFWVIYDKPDYLSLGVHLEEIGRLEAILGLKRTHVVAPPMAASPRQALKDLLAPVLDVRRRKARARRHNLLNASHSSFEIAFVRLEEEMLHLYEQLKFHTTSSMLPTFYKAFDICSTSKLKKRTLVQLLWTTLDLAASSANVVLTIGSGGPMGQWSNGGNNSIEAKRHSRICTDLAYTVNAAMASLQKTKPSRAPQRAAPGSDLTRALAYQNHCLEIALAEAQRELQRTQQRLEALQQAERPEEPSPKAGLEPKTCYFVAVSNNAHSI</sequence>
<dbReference type="InterPro" id="IPR005113">
    <property type="entry name" value="uDENN_dom"/>
</dbReference>
<dbReference type="PANTHER" id="PTHR12296:SF21">
    <property type="entry name" value="DENN DOMAIN-CONTAINING PROTEIN 3"/>
    <property type="match status" value="1"/>
</dbReference>
<evidence type="ECO:0000313" key="5">
    <source>
        <dbReference type="EMBL" id="OQR94357.1"/>
    </source>
</evidence>
<dbReference type="Gene3D" id="3.40.50.11500">
    <property type="match status" value="1"/>
</dbReference>
<name>A0A1V9Z8X3_ACHHY</name>
<dbReference type="InterPro" id="IPR037278">
    <property type="entry name" value="ARFGAP/RecO"/>
</dbReference>
<dbReference type="SMART" id="SM00801">
    <property type="entry name" value="dDENN"/>
    <property type="match status" value="1"/>
</dbReference>
<dbReference type="GO" id="GO:0005096">
    <property type="term" value="F:GTPase activator activity"/>
    <property type="evidence" value="ECO:0007669"/>
    <property type="project" value="InterPro"/>
</dbReference>
<dbReference type="PRINTS" id="PR00405">
    <property type="entry name" value="REVINTRACTNG"/>
</dbReference>
<dbReference type="STRING" id="1202772.A0A1V9Z8X3"/>